<dbReference type="Gene3D" id="3.40.630.30">
    <property type="match status" value="1"/>
</dbReference>
<dbReference type="SUPFAM" id="SSF55729">
    <property type="entry name" value="Acyl-CoA N-acyltransferases (Nat)"/>
    <property type="match status" value="1"/>
</dbReference>
<dbReference type="Pfam" id="PF13480">
    <property type="entry name" value="Acetyltransf_6"/>
    <property type="match status" value="1"/>
</dbReference>
<evidence type="ECO:0000313" key="2">
    <source>
        <dbReference type="EMBL" id="MBZ0154767.1"/>
    </source>
</evidence>
<protein>
    <submittedName>
        <fullName evidence="2">GNAT family N-acetyltransferase</fullName>
    </submittedName>
</protein>
<dbReference type="InterPro" id="IPR016181">
    <property type="entry name" value="Acyl_CoA_acyltransferase"/>
</dbReference>
<dbReference type="EMBL" id="JAIOIV010000012">
    <property type="protein sequence ID" value="MBZ0154767.1"/>
    <property type="molecule type" value="Genomic_DNA"/>
</dbReference>
<evidence type="ECO:0000259" key="1">
    <source>
        <dbReference type="Pfam" id="PF13480"/>
    </source>
</evidence>
<sequence length="357" mass="41542">MQIDVITRSEDFERIRKNWNEVYSADPEATIFTSWEWQRGWMDITPYAWSVLAIRQGGFSPYRSFLSLGMHTARKGRFKVFRKLVIGGEPWADNTGFVCAPEHAEKDLAAFARFVQKKMRWDAFALWHVADRRLDSFLAHFPGGPFRVHEVGRVPCPHILLPDTWEHYLRNFLSTATRKDLKYHLRKVEGLREFRITHVGRENFEEQAETLLSLWKARWGQTRGEELSRIRILLRRCFEGNSLFLPLLWNGTEPLAGAAAFLDRKTGTFTGYIMGFNEAFAKFSPGRVMVGYCIRYAIENGFRIFDFGAGKEEYKLSFGVSERFNRNVVIRRESLSSRLRRGMPEPLKRAVKELVGV</sequence>
<proteinExistence type="predicted"/>
<gene>
    <name evidence="2" type="ORF">K8I29_00960</name>
</gene>
<comment type="caution">
    <text evidence="2">The sequence shown here is derived from an EMBL/GenBank/DDBJ whole genome shotgun (WGS) entry which is preliminary data.</text>
</comment>
<dbReference type="AlphaFoldDB" id="A0A953J507"/>
<feature type="domain" description="BioF2-like acetyltransferase" evidence="1">
    <location>
        <begin position="177"/>
        <end position="315"/>
    </location>
</feature>
<evidence type="ECO:0000313" key="3">
    <source>
        <dbReference type="Proteomes" id="UP000705867"/>
    </source>
</evidence>
<dbReference type="InterPro" id="IPR038740">
    <property type="entry name" value="BioF2-like_GNAT_dom"/>
</dbReference>
<organism evidence="2 3">
    <name type="scientific">Candidatus Nitrobium versatile</name>
    <dbReference type="NCBI Taxonomy" id="2884831"/>
    <lineage>
        <taxon>Bacteria</taxon>
        <taxon>Pseudomonadati</taxon>
        <taxon>Nitrospirota</taxon>
        <taxon>Nitrospiria</taxon>
        <taxon>Nitrospirales</taxon>
        <taxon>Nitrospiraceae</taxon>
        <taxon>Candidatus Nitrobium</taxon>
    </lineage>
</organism>
<reference evidence="2" key="1">
    <citation type="journal article" date="2021" name="bioRxiv">
        <title>Unraveling nitrogen, sulfur and carbon metabolic pathways and microbial community transcriptional responses to substrate deprivation and toxicity stresses in a bioreactor mimicking anoxic brackish coastal sediment conditions.</title>
        <authorList>
            <person name="Martins P.D."/>
            <person name="Echeveste M.J."/>
            <person name="Arshad A."/>
            <person name="Kurth J."/>
            <person name="Ouboter H."/>
            <person name="Jetten M.S.M."/>
            <person name="Welte C.U."/>
        </authorList>
    </citation>
    <scope>NUCLEOTIDE SEQUENCE</scope>
    <source>
        <strain evidence="2">MAG_39</strain>
    </source>
</reference>
<accession>A0A953J507</accession>
<reference evidence="2" key="2">
    <citation type="submission" date="2021-08" db="EMBL/GenBank/DDBJ databases">
        <authorList>
            <person name="Dalcin Martins P."/>
        </authorList>
    </citation>
    <scope>NUCLEOTIDE SEQUENCE</scope>
    <source>
        <strain evidence="2">MAG_39</strain>
    </source>
</reference>
<name>A0A953J507_9BACT</name>
<dbReference type="Proteomes" id="UP000705867">
    <property type="component" value="Unassembled WGS sequence"/>
</dbReference>